<name>A0A239PDR0_9ACTN</name>
<evidence type="ECO:0000313" key="5">
    <source>
        <dbReference type="EMBL" id="SNT65196.1"/>
    </source>
</evidence>
<gene>
    <name evidence="5" type="ORF">SAMN05216276_11751</name>
</gene>
<dbReference type="Proteomes" id="UP000198282">
    <property type="component" value="Unassembled WGS sequence"/>
</dbReference>
<feature type="compositionally biased region" description="Pro residues" evidence="1">
    <location>
        <begin position="151"/>
        <end position="170"/>
    </location>
</feature>
<feature type="transmembrane region" description="Helical" evidence="2">
    <location>
        <begin position="252"/>
        <end position="272"/>
    </location>
</feature>
<evidence type="ECO:0000256" key="3">
    <source>
        <dbReference type="SAM" id="SignalP"/>
    </source>
</evidence>
<dbReference type="PROSITE" id="PS51178">
    <property type="entry name" value="PASTA"/>
    <property type="match status" value="1"/>
</dbReference>
<dbReference type="CDD" id="cd06577">
    <property type="entry name" value="PASTA_pknB"/>
    <property type="match status" value="2"/>
</dbReference>
<feature type="region of interest" description="Disordered" evidence="1">
    <location>
        <begin position="146"/>
        <end position="179"/>
    </location>
</feature>
<evidence type="ECO:0000256" key="1">
    <source>
        <dbReference type="SAM" id="MobiDB-lite"/>
    </source>
</evidence>
<dbReference type="Pfam" id="PF03793">
    <property type="entry name" value="PASTA"/>
    <property type="match status" value="1"/>
</dbReference>
<feature type="chain" id="PRO_5039574922" evidence="3">
    <location>
        <begin position="23"/>
        <end position="317"/>
    </location>
</feature>
<reference evidence="5 6" key="1">
    <citation type="submission" date="2017-06" db="EMBL/GenBank/DDBJ databases">
        <authorList>
            <person name="Kim H.J."/>
            <person name="Triplett B.A."/>
        </authorList>
    </citation>
    <scope>NUCLEOTIDE SEQUENCE [LARGE SCALE GENOMIC DNA]</scope>
    <source>
        <strain evidence="5 6">CGMCC 4.2132</strain>
    </source>
</reference>
<evidence type="ECO:0000313" key="6">
    <source>
        <dbReference type="Proteomes" id="UP000198282"/>
    </source>
</evidence>
<dbReference type="OrthoDB" id="3550882at2"/>
<keyword evidence="2" id="KW-0812">Transmembrane</keyword>
<keyword evidence="6" id="KW-1185">Reference proteome</keyword>
<dbReference type="RefSeq" id="WP_143653734.1">
    <property type="nucleotide sequence ID" value="NZ_FZOD01000175.1"/>
</dbReference>
<keyword evidence="2" id="KW-1133">Transmembrane helix</keyword>
<proteinExistence type="predicted"/>
<keyword evidence="2" id="KW-0472">Membrane</keyword>
<dbReference type="Gene3D" id="3.30.10.20">
    <property type="match status" value="2"/>
</dbReference>
<feature type="non-terminal residue" evidence="5">
    <location>
        <position position="317"/>
    </location>
</feature>
<feature type="domain" description="PASTA" evidence="4">
    <location>
        <begin position="175"/>
        <end position="238"/>
    </location>
</feature>
<evidence type="ECO:0000256" key="2">
    <source>
        <dbReference type="SAM" id="Phobius"/>
    </source>
</evidence>
<keyword evidence="3" id="KW-0732">Signal</keyword>
<accession>A0A239PDR0</accession>
<feature type="signal peptide" evidence="3">
    <location>
        <begin position="1"/>
        <end position="22"/>
    </location>
</feature>
<sequence>MVRPFLILVVSLTAFLTSPTPAVGEPPDGTGCSLPEVTGLSLQEAQHRLHDQSRGIHIRLDPVDVPGTPPPFAISVSGNCDQATLKHGARLPNLAERTLQQATEELEGLNLAFSVPPGAGLDWTVVRQEPGAEKIVPYGTSVGLEVRAPVTSPPPVPPTPDPNTPTPPRPTSTKKPTMVAVPPLKGLSRASAKKKLAAVGLKLRLDPDSPRMGKVADQDPPKGRKIARTTPVTVWLEAPPDTPKAPSPGGGLGLAGGVALAGGAALTGLLLIRRRHARQQTPQSRLRTFAIRCVPHPDLTPRVEIHGSGSVSSPGIR</sequence>
<protein>
    <submittedName>
        <fullName evidence="5">PASTA domain-containing protein</fullName>
    </submittedName>
</protein>
<dbReference type="SMART" id="SM00740">
    <property type="entry name" value="PASTA"/>
    <property type="match status" value="2"/>
</dbReference>
<dbReference type="EMBL" id="FZOD01000175">
    <property type="protein sequence ID" value="SNT65196.1"/>
    <property type="molecule type" value="Genomic_DNA"/>
</dbReference>
<organism evidence="5 6">
    <name type="scientific">Streptosporangium subroseum</name>
    <dbReference type="NCBI Taxonomy" id="106412"/>
    <lineage>
        <taxon>Bacteria</taxon>
        <taxon>Bacillati</taxon>
        <taxon>Actinomycetota</taxon>
        <taxon>Actinomycetes</taxon>
        <taxon>Streptosporangiales</taxon>
        <taxon>Streptosporangiaceae</taxon>
        <taxon>Streptosporangium</taxon>
    </lineage>
</organism>
<dbReference type="InterPro" id="IPR005543">
    <property type="entry name" value="PASTA_dom"/>
</dbReference>
<dbReference type="AlphaFoldDB" id="A0A239PDR0"/>
<evidence type="ECO:0000259" key="4">
    <source>
        <dbReference type="PROSITE" id="PS51178"/>
    </source>
</evidence>